<accession>A0A021VW08</accession>
<dbReference type="AlphaFoldDB" id="A0A021VW08"/>
<evidence type="ECO:0000313" key="2">
    <source>
        <dbReference type="EMBL" id="EYR65313.1"/>
    </source>
</evidence>
<gene>
    <name evidence="2" type="ORF">N866_00165</name>
</gene>
<proteinExistence type="predicted"/>
<keyword evidence="3" id="KW-1185">Reference proteome</keyword>
<evidence type="ECO:0000256" key="1">
    <source>
        <dbReference type="SAM" id="Phobius"/>
    </source>
</evidence>
<dbReference type="OrthoDB" id="9919024at2"/>
<feature type="transmembrane region" description="Helical" evidence="1">
    <location>
        <begin position="38"/>
        <end position="59"/>
    </location>
</feature>
<dbReference type="Proteomes" id="UP000019753">
    <property type="component" value="Unassembled WGS sequence"/>
</dbReference>
<organism evidence="2 3">
    <name type="scientific">Actinotalea ferrariae CF5-4</name>
    <dbReference type="NCBI Taxonomy" id="948458"/>
    <lineage>
        <taxon>Bacteria</taxon>
        <taxon>Bacillati</taxon>
        <taxon>Actinomycetota</taxon>
        <taxon>Actinomycetes</taxon>
        <taxon>Micrococcales</taxon>
        <taxon>Cellulomonadaceae</taxon>
        <taxon>Actinotalea</taxon>
    </lineage>
</organism>
<reference evidence="2 3" key="1">
    <citation type="submission" date="2014-01" db="EMBL/GenBank/DDBJ databases">
        <title>Actinotalea ferrariae CF5-4.</title>
        <authorList>
            <person name="Chen F."/>
            <person name="Li Y."/>
            <person name="Wang G."/>
        </authorList>
    </citation>
    <scope>NUCLEOTIDE SEQUENCE [LARGE SCALE GENOMIC DNA]</scope>
    <source>
        <strain evidence="2 3">CF5-4</strain>
    </source>
</reference>
<sequence>MNTFAALVILNGYVATLRREVRARLSDNDVGASTLELVIIVLGLIAVATMLVVAITMAVQRRVDQIT</sequence>
<dbReference type="EMBL" id="AXCW01000001">
    <property type="protein sequence ID" value="EYR65313.1"/>
    <property type="molecule type" value="Genomic_DNA"/>
</dbReference>
<dbReference type="RefSeq" id="WP_034220971.1">
    <property type="nucleotide sequence ID" value="NZ_AXCW01000001.1"/>
</dbReference>
<keyword evidence="1" id="KW-0472">Membrane</keyword>
<keyword evidence="1" id="KW-0812">Transmembrane</keyword>
<protein>
    <submittedName>
        <fullName evidence="2">Uncharacterized protein</fullName>
    </submittedName>
</protein>
<evidence type="ECO:0000313" key="3">
    <source>
        <dbReference type="Proteomes" id="UP000019753"/>
    </source>
</evidence>
<keyword evidence="1" id="KW-1133">Transmembrane helix</keyword>
<comment type="caution">
    <text evidence="2">The sequence shown here is derived from an EMBL/GenBank/DDBJ whole genome shotgun (WGS) entry which is preliminary data.</text>
</comment>
<name>A0A021VW08_9CELL</name>